<keyword evidence="3" id="KW-1185">Reference proteome</keyword>
<comment type="caution">
    <text evidence="2">The sequence shown here is derived from an EMBL/GenBank/DDBJ whole genome shotgun (WGS) entry which is preliminary data.</text>
</comment>
<sequence>MKGARRRRKKNRTRFGPLGPGSRQNLQTHRAWPRASRGNKQTIPRDKHIVRYYTNLSTGLGYVYAIRKKEKGFRERRWRDDWVDGWMDGWMDGWIIRDGDRARDGKKMGRNDSAMVSGDTGFGY</sequence>
<evidence type="ECO:0000313" key="2">
    <source>
        <dbReference type="EMBL" id="GFO11011.1"/>
    </source>
</evidence>
<proteinExistence type="predicted"/>
<name>A0AAV4AWW6_9GAST</name>
<organism evidence="2 3">
    <name type="scientific">Plakobranchus ocellatus</name>
    <dbReference type="NCBI Taxonomy" id="259542"/>
    <lineage>
        <taxon>Eukaryota</taxon>
        <taxon>Metazoa</taxon>
        <taxon>Spiralia</taxon>
        <taxon>Lophotrochozoa</taxon>
        <taxon>Mollusca</taxon>
        <taxon>Gastropoda</taxon>
        <taxon>Heterobranchia</taxon>
        <taxon>Euthyneura</taxon>
        <taxon>Panpulmonata</taxon>
        <taxon>Sacoglossa</taxon>
        <taxon>Placobranchoidea</taxon>
        <taxon>Plakobranchidae</taxon>
        <taxon>Plakobranchus</taxon>
    </lineage>
</organism>
<protein>
    <submittedName>
        <fullName evidence="2">Uncharacterized protein</fullName>
    </submittedName>
</protein>
<accession>A0AAV4AWW6</accession>
<dbReference type="EMBL" id="BLXT01004214">
    <property type="protein sequence ID" value="GFO11011.1"/>
    <property type="molecule type" value="Genomic_DNA"/>
</dbReference>
<feature type="region of interest" description="Disordered" evidence="1">
    <location>
        <begin position="1"/>
        <end position="43"/>
    </location>
</feature>
<gene>
    <name evidence="2" type="ORF">PoB_003751600</name>
</gene>
<dbReference type="AlphaFoldDB" id="A0AAV4AWW6"/>
<evidence type="ECO:0000313" key="3">
    <source>
        <dbReference type="Proteomes" id="UP000735302"/>
    </source>
</evidence>
<feature type="compositionally biased region" description="Basic residues" evidence="1">
    <location>
        <begin position="1"/>
        <end position="13"/>
    </location>
</feature>
<reference evidence="2 3" key="1">
    <citation type="journal article" date="2021" name="Elife">
        <title>Chloroplast acquisition without the gene transfer in kleptoplastic sea slugs, Plakobranchus ocellatus.</title>
        <authorList>
            <person name="Maeda T."/>
            <person name="Takahashi S."/>
            <person name="Yoshida T."/>
            <person name="Shimamura S."/>
            <person name="Takaki Y."/>
            <person name="Nagai Y."/>
            <person name="Toyoda A."/>
            <person name="Suzuki Y."/>
            <person name="Arimoto A."/>
            <person name="Ishii H."/>
            <person name="Satoh N."/>
            <person name="Nishiyama T."/>
            <person name="Hasebe M."/>
            <person name="Maruyama T."/>
            <person name="Minagawa J."/>
            <person name="Obokata J."/>
            <person name="Shigenobu S."/>
        </authorList>
    </citation>
    <scope>NUCLEOTIDE SEQUENCE [LARGE SCALE GENOMIC DNA]</scope>
</reference>
<dbReference type="Proteomes" id="UP000735302">
    <property type="component" value="Unassembled WGS sequence"/>
</dbReference>
<evidence type="ECO:0000256" key="1">
    <source>
        <dbReference type="SAM" id="MobiDB-lite"/>
    </source>
</evidence>